<keyword evidence="2" id="KW-0217">Developmental protein</keyword>
<accession>A0A8W7PP71</accession>
<dbReference type="VEuPathDB" id="VectorBase:ACON2_039926"/>
<dbReference type="InterPro" id="IPR001356">
    <property type="entry name" value="HD"/>
</dbReference>
<evidence type="ECO:0000256" key="6">
    <source>
        <dbReference type="PROSITE-ProRule" id="PRU00108"/>
    </source>
</evidence>
<dbReference type="GO" id="GO:0000981">
    <property type="term" value="F:DNA-binding transcription factor activity, RNA polymerase II-specific"/>
    <property type="evidence" value="ECO:0007669"/>
    <property type="project" value="TreeGrafter"/>
</dbReference>
<evidence type="ECO:0000256" key="7">
    <source>
        <dbReference type="RuleBase" id="RU000682"/>
    </source>
</evidence>
<proteinExistence type="predicted"/>
<dbReference type="CDD" id="cd00086">
    <property type="entry name" value="homeodomain"/>
    <property type="match status" value="1"/>
</dbReference>
<dbReference type="SUPFAM" id="SSF46689">
    <property type="entry name" value="Homeodomain-like"/>
    <property type="match status" value="1"/>
</dbReference>
<evidence type="ECO:0000256" key="2">
    <source>
        <dbReference type="ARBA" id="ARBA00022473"/>
    </source>
</evidence>
<evidence type="ECO:0000256" key="1">
    <source>
        <dbReference type="ARBA" id="ARBA00004123"/>
    </source>
</evidence>
<dbReference type="EnsemblMetazoa" id="ACOM035376-RA">
    <property type="protein sequence ID" value="ACOM035376-PA.1"/>
    <property type="gene ID" value="ACOM035376"/>
</dbReference>
<comment type="subcellular location">
    <subcellularLocation>
        <location evidence="1 6 7">Nucleus</location>
    </subcellularLocation>
</comment>
<evidence type="ECO:0000313" key="10">
    <source>
        <dbReference type="EnsemblMetazoa" id="ACOM035376-PA.1"/>
    </source>
</evidence>
<dbReference type="PROSITE" id="PS50071">
    <property type="entry name" value="HOMEOBOX_2"/>
    <property type="match status" value="1"/>
</dbReference>
<reference evidence="10" key="1">
    <citation type="submission" date="2022-08" db="UniProtKB">
        <authorList>
            <consortium name="EnsemblMetazoa"/>
        </authorList>
    </citation>
    <scope>IDENTIFICATION</scope>
</reference>
<feature type="DNA-binding region" description="Homeobox" evidence="6">
    <location>
        <begin position="133"/>
        <end position="180"/>
    </location>
</feature>
<dbReference type="InterPro" id="IPR009057">
    <property type="entry name" value="Homeodomain-like_sf"/>
</dbReference>
<name>A0A8W7PP71_ANOCL</name>
<sequence>MDYPPSRGLTGMGQGLDAAQRPESEQPVTERVTANAGTVSSYAHQYASVGGRYCQQHPSTVALHSTEALMAGFLKSSDLGPHPHGYGSAHHPHHAHPHGPLPPGMPMTSLAPFGLPHGLDAVGFPQGVNPRKQRRERTTFTRAQLDVLEALFGKTRYPDIFMREEVALKINLPESRVQVSVGEVENPTIEGRRKANINKKNKTRRQLYRTVNRTGNPFFWAPGHISGGKFPAAKHVHAMRTQHNTAGRHCSAVAEGGTFGVK</sequence>
<evidence type="ECO:0000256" key="4">
    <source>
        <dbReference type="ARBA" id="ARBA00023155"/>
    </source>
</evidence>
<protein>
    <recommendedName>
        <fullName evidence="9">Homeobox domain-containing protein</fullName>
    </recommendedName>
</protein>
<evidence type="ECO:0000256" key="3">
    <source>
        <dbReference type="ARBA" id="ARBA00023125"/>
    </source>
</evidence>
<evidence type="ECO:0000256" key="5">
    <source>
        <dbReference type="ARBA" id="ARBA00023242"/>
    </source>
</evidence>
<dbReference type="GO" id="GO:0000978">
    <property type="term" value="F:RNA polymerase II cis-regulatory region sequence-specific DNA binding"/>
    <property type="evidence" value="ECO:0007669"/>
    <property type="project" value="TreeGrafter"/>
</dbReference>
<dbReference type="PANTHER" id="PTHR45793">
    <property type="entry name" value="HOMEOBOX PROTEIN"/>
    <property type="match status" value="1"/>
</dbReference>
<feature type="region of interest" description="Disordered" evidence="8">
    <location>
        <begin position="1"/>
        <end position="26"/>
    </location>
</feature>
<feature type="domain" description="Homeobox" evidence="9">
    <location>
        <begin position="131"/>
        <end position="179"/>
    </location>
</feature>
<dbReference type="GO" id="GO:0005634">
    <property type="term" value="C:nucleus"/>
    <property type="evidence" value="ECO:0007669"/>
    <property type="project" value="UniProtKB-SubCell"/>
</dbReference>
<dbReference type="Gene3D" id="1.10.10.60">
    <property type="entry name" value="Homeodomain-like"/>
    <property type="match status" value="1"/>
</dbReference>
<dbReference type="AlphaFoldDB" id="A0A8W7PP71"/>
<dbReference type="Proteomes" id="UP000075882">
    <property type="component" value="Unassembled WGS sequence"/>
</dbReference>
<keyword evidence="3 6" id="KW-0238">DNA-binding</keyword>
<organism evidence="10">
    <name type="scientific">Anopheles coluzzii</name>
    <name type="common">African malaria mosquito</name>
    <dbReference type="NCBI Taxonomy" id="1518534"/>
    <lineage>
        <taxon>Eukaryota</taxon>
        <taxon>Metazoa</taxon>
        <taxon>Ecdysozoa</taxon>
        <taxon>Arthropoda</taxon>
        <taxon>Hexapoda</taxon>
        <taxon>Insecta</taxon>
        <taxon>Pterygota</taxon>
        <taxon>Neoptera</taxon>
        <taxon>Endopterygota</taxon>
        <taxon>Diptera</taxon>
        <taxon>Nematocera</taxon>
        <taxon>Culicoidea</taxon>
        <taxon>Culicidae</taxon>
        <taxon>Anophelinae</taxon>
        <taxon>Anopheles</taxon>
    </lineage>
</organism>
<dbReference type="Pfam" id="PF00046">
    <property type="entry name" value="Homeodomain"/>
    <property type="match status" value="1"/>
</dbReference>
<evidence type="ECO:0000259" key="9">
    <source>
        <dbReference type="PROSITE" id="PS50071"/>
    </source>
</evidence>
<evidence type="ECO:0000256" key="8">
    <source>
        <dbReference type="SAM" id="MobiDB-lite"/>
    </source>
</evidence>
<keyword evidence="4 6" id="KW-0371">Homeobox</keyword>
<keyword evidence="5 6" id="KW-0539">Nucleus</keyword>
<dbReference type="SMART" id="SM00389">
    <property type="entry name" value="HOX"/>
    <property type="match status" value="1"/>
</dbReference>
<dbReference type="PANTHER" id="PTHR45793:SF5">
    <property type="entry name" value="HOMEOTIC PROTEIN OCELLILESS"/>
    <property type="match status" value="1"/>
</dbReference>